<name>A0ABR8CA66_9CYAN</name>
<comment type="caution">
    <text evidence="4">The sequence shown here is derived from an EMBL/GenBank/DDBJ whole genome shotgun (WGS) entry which is preliminary data.</text>
</comment>
<feature type="repeat" description="TPR" evidence="3">
    <location>
        <begin position="51"/>
        <end position="84"/>
    </location>
</feature>
<dbReference type="Pfam" id="PF13414">
    <property type="entry name" value="TPR_11"/>
    <property type="match status" value="1"/>
</dbReference>
<keyword evidence="2 3" id="KW-0802">TPR repeat</keyword>
<dbReference type="Proteomes" id="UP000618445">
    <property type="component" value="Unassembled WGS sequence"/>
</dbReference>
<reference evidence="4 5" key="1">
    <citation type="journal article" date="2020" name="ISME J.">
        <title>Comparative genomics reveals insights into cyanobacterial evolution and habitat adaptation.</title>
        <authorList>
            <person name="Chen M.Y."/>
            <person name="Teng W.K."/>
            <person name="Zhao L."/>
            <person name="Hu C.X."/>
            <person name="Zhou Y.K."/>
            <person name="Han B.P."/>
            <person name="Song L.R."/>
            <person name="Shu W.S."/>
        </authorList>
    </citation>
    <scope>NUCLEOTIDE SEQUENCE [LARGE SCALE GENOMIC DNA]</scope>
    <source>
        <strain evidence="4 5">FACHB-1050</strain>
    </source>
</reference>
<feature type="repeat" description="TPR" evidence="3">
    <location>
        <begin position="87"/>
        <end position="120"/>
    </location>
</feature>
<evidence type="ECO:0000313" key="5">
    <source>
        <dbReference type="Proteomes" id="UP000618445"/>
    </source>
</evidence>
<feature type="repeat" description="TPR" evidence="3">
    <location>
        <begin position="136"/>
        <end position="169"/>
    </location>
</feature>
<keyword evidence="5" id="KW-1185">Reference proteome</keyword>
<evidence type="ECO:0000256" key="3">
    <source>
        <dbReference type="PROSITE-ProRule" id="PRU00339"/>
    </source>
</evidence>
<organism evidence="4 5">
    <name type="scientific">Phormidium tenue FACHB-1050</name>
    <dbReference type="NCBI Taxonomy" id="2692857"/>
    <lineage>
        <taxon>Bacteria</taxon>
        <taxon>Bacillati</taxon>
        <taxon>Cyanobacteriota</taxon>
        <taxon>Cyanophyceae</taxon>
        <taxon>Oscillatoriophycideae</taxon>
        <taxon>Oscillatoriales</taxon>
        <taxon>Oscillatoriaceae</taxon>
        <taxon>Phormidium</taxon>
    </lineage>
</organism>
<gene>
    <name evidence="4" type="ORF">H6G05_09955</name>
</gene>
<feature type="repeat" description="TPR" evidence="3">
    <location>
        <begin position="298"/>
        <end position="331"/>
    </location>
</feature>
<dbReference type="EMBL" id="JACJQY010000012">
    <property type="protein sequence ID" value="MBD2317167.1"/>
    <property type="molecule type" value="Genomic_DNA"/>
</dbReference>
<dbReference type="InterPro" id="IPR011990">
    <property type="entry name" value="TPR-like_helical_dom_sf"/>
</dbReference>
<accession>A0ABR8CA66</accession>
<dbReference type="Gene3D" id="1.25.40.10">
    <property type="entry name" value="Tetratricopeptide repeat domain"/>
    <property type="match status" value="4"/>
</dbReference>
<evidence type="ECO:0000313" key="4">
    <source>
        <dbReference type="EMBL" id="MBD2317167.1"/>
    </source>
</evidence>
<dbReference type="SMART" id="SM00028">
    <property type="entry name" value="TPR"/>
    <property type="match status" value="9"/>
</dbReference>
<sequence>MTSHSLRLRLFTYCLILSACKIDFFLVSTDRSAYSQSQKPACDIGSTPNHPGNYKLLGNIFLKQNRFQEALKCFEIALQDERGLKDPELWNNNGLALAGLKKYEQAIASYDKALEISPGAIFVDRVEPRAKVEDYSLWWFNRGTALVDLERYEEALESLDQSIKIKPSFSFVWFFKGLALFRLERYEEARAAYRRAILLSPNTPYITSKDLISLQDYVIYYGEADAKSRLGSYKDTILSFERGQKIRRENPQIKFFEDKDSENFYEAFIDGIRLLDQSENQKALIAFENLIAQNPKYTNAWYGKGDALTALERYPEAILAYEQVTAIEPDDYTSWYKKGNVLKKINRNEEALQAYEKAIELSGGFSEVWHNRGVIFYNQNKDAEAINAYTRSLKANILWGGIARIDTQYALAATLYRAKRYSESLFAVEKVLKEQPDYQEALELRKLLKKIIICDRAEPLSQCNVKPK</sequence>
<dbReference type="PANTHER" id="PTHR44943:SF4">
    <property type="entry name" value="TPR REPEAT-CONTAINING PROTEIN MJ0798"/>
    <property type="match status" value="1"/>
</dbReference>
<dbReference type="PROSITE" id="PS51257">
    <property type="entry name" value="PROKAR_LIPOPROTEIN"/>
    <property type="match status" value="1"/>
</dbReference>
<dbReference type="Pfam" id="PF13432">
    <property type="entry name" value="TPR_16"/>
    <property type="match status" value="3"/>
</dbReference>
<dbReference type="RefSeq" id="WP_190578025.1">
    <property type="nucleotide sequence ID" value="NZ_CAWPQU010000004.1"/>
</dbReference>
<dbReference type="PANTHER" id="PTHR44943">
    <property type="entry name" value="CELLULOSE SYNTHASE OPERON PROTEIN C"/>
    <property type="match status" value="1"/>
</dbReference>
<dbReference type="SUPFAM" id="SSF48452">
    <property type="entry name" value="TPR-like"/>
    <property type="match status" value="2"/>
</dbReference>
<dbReference type="InterPro" id="IPR019734">
    <property type="entry name" value="TPR_rpt"/>
</dbReference>
<proteinExistence type="predicted"/>
<evidence type="ECO:0000256" key="1">
    <source>
        <dbReference type="ARBA" id="ARBA00022737"/>
    </source>
</evidence>
<feature type="repeat" description="TPR" evidence="3">
    <location>
        <begin position="170"/>
        <end position="203"/>
    </location>
</feature>
<evidence type="ECO:0000256" key="2">
    <source>
        <dbReference type="ARBA" id="ARBA00022803"/>
    </source>
</evidence>
<dbReference type="PROSITE" id="PS50293">
    <property type="entry name" value="TPR_REGION"/>
    <property type="match status" value="1"/>
</dbReference>
<dbReference type="InterPro" id="IPR051685">
    <property type="entry name" value="Ycf3/AcsC/BcsC/TPR_MFPF"/>
</dbReference>
<keyword evidence="1" id="KW-0677">Repeat</keyword>
<protein>
    <submittedName>
        <fullName evidence="4">Tetratricopeptide repeat protein</fullName>
    </submittedName>
</protein>
<dbReference type="PROSITE" id="PS50005">
    <property type="entry name" value="TPR"/>
    <property type="match status" value="6"/>
</dbReference>
<feature type="repeat" description="TPR" evidence="3">
    <location>
        <begin position="332"/>
        <end position="365"/>
    </location>
</feature>